<protein>
    <submittedName>
        <fullName evidence="3">Uncharacterized protein</fullName>
    </submittedName>
</protein>
<dbReference type="VEuPathDB" id="TriTrypDB:ECC02_001960"/>
<comment type="caution">
    <text evidence="3">The sequence shown here is derived from an EMBL/GenBank/DDBJ whole genome shotgun (WGS) entry which is preliminary data.</text>
</comment>
<dbReference type="VEuPathDB" id="TriTrypDB:TcCL_NonESM09923"/>
<reference evidence="3 4" key="1">
    <citation type="journal article" date="2018" name="Microb. Genom.">
        <title>Expanding an expanded genome: long-read sequencing of Trypanosoma cruzi.</title>
        <authorList>
            <person name="Berna L."/>
            <person name="Rodriguez M."/>
            <person name="Chiribao M.L."/>
            <person name="Parodi-Talice A."/>
            <person name="Pita S."/>
            <person name="Rijo G."/>
            <person name="Alvarez-Valin F."/>
            <person name="Robello C."/>
        </authorList>
    </citation>
    <scope>NUCLEOTIDE SEQUENCE [LARGE SCALE GENOMIC DNA]</scope>
    <source>
        <strain evidence="3 4">Dm28c</strain>
    </source>
</reference>
<dbReference type="VEuPathDB" id="TriTrypDB:C4B63_192g24"/>
<proteinExistence type="predicted"/>
<feature type="region of interest" description="Disordered" evidence="2">
    <location>
        <begin position="154"/>
        <end position="173"/>
    </location>
</feature>
<dbReference type="VEuPathDB" id="TriTrypDB:TcCLB.509647.40"/>
<feature type="coiled-coil region" evidence="1">
    <location>
        <begin position="3"/>
        <end position="61"/>
    </location>
</feature>
<dbReference type="Proteomes" id="UP000246121">
    <property type="component" value="Unassembled WGS sequence"/>
</dbReference>
<evidence type="ECO:0000313" key="4">
    <source>
        <dbReference type="Proteomes" id="UP000246121"/>
    </source>
</evidence>
<accession>A0A2V2ULJ5</accession>
<dbReference type="VEuPathDB" id="TriTrypDB:Tc_MARK_3656"/>
<keyword evidence="1" id="KW-0175">Coiled coil</keyword>
<sequence length="215" mass="23738">MASDDLEDEKNALCTRVSVLEQELKQRTADCTKMRDELRAFEELKKKNESQRELILALRGELDFVRAAHLSAVEALEKKKKEDRDREHRESIQSINARLGADASPKNGSPKASAPKLGAAGGLVPTSSGPLVLLKSSNISSLGFAPVRRPVDFLGGQQNSQQQCGTAGSGHGDEDEAARLMEMVHDEALLDVKYAEVADQEEKELLERFEALRRR</sequence>
<dbReference type="AlphaFoldDB" id="A0A2V2ULJ5"/>
<evidence type="ECO:0000256" key="2">
    <source>
        <dbReference type="SAM" id="MobiDB-lite"/>
    </source>
</evidence>
<dbReference type="VEuPathDB" id="TriTrypDB:TcG_05244"/>
<feature type="compositionally biased region" description="Basic and acidic residues" evidence="2">
    <location>
        <begin position="75"/>
        <end position="91"/>
    </location>
</feature>
<dbReference type="OrthoDB" id="267570at2759"/>
<name>A0A2V2ULJ5_TRYCR</name>
<dbReference type="VEuPathDB" id="TriTrypDB:TcBrA4_0016250"/>
<organism evidence="3 4">
    <name type="scientific">Trypanosoma cruzi</name>
    <dbReference type="NCBI Taxonomy" id="5693"/>
    <lineage>
        <taxon>Eukaryota</taxon>
        <taxon>Discoba</taxon>
        <taxon>Euglenozoa</taxon>
        <taxon>Kinetoplastea</taxon>
        <taxon>Metakinetoplastina</taxon>
        <taxon>Trypanosomatida</taxon>
        <taxon>Trypanosomatidae</taxon>
        <taxon>Trypanosoma</taxon>
        <taxon>Schizotrypanum</taxon>
    </lineage>
</organism>
<gene>
    <name evidence="3" type="ORF">C4B63_192g24</name>
</gene>
<evidence type="ECO:0000256" key="1">
    <source>
        <dbReference type="SAM" id="Coils"/>
    </source>
</evidence>
<dbReference type="VEuPathDB" id="TriTrypDB:C3747_60g71"/>
<dbReference type="VEuPathDB" id="TriTrypDB:BCY84_10870"/>
<dbReference type="EMBL" id="PRFA01000192">
    <property type="protein sequence ID" value="PWU84951.1"/>
    <property type="molecule type" value="Genomic_DNA"/>
</dbReference>
<feature type="compositionally biased region" description="Polar residues" evidence="2">
    <location>
        <begin position="156"/>
        <end position="166"/>
    </location>
</feature>
<dbReference type="VEuPathDB" id="TriTrypDB:TCSYLVIO_004910"/>
<evidence type="ECO:0000313" key="3">
    <source>
        <dbReference type="EMBL" id="PWU84951.1"/>
    </source>
</evidence>
<feature type="region of interest" description="Disordered" evidence="2">
    <location>
        <begin position="75"/>
        <end position="123"/>
    </location>
</feature>